<dbReference type="SUPFAM" id="SSF56784">
    <property type="entry name" value="HAD-like"/>
    <property type="match status" value="1"/>
</dbReference>
<dbReference type="GO" id="GO:0008967">
    <property type="term" value="F:phosphoglycolate phosphatase activity"/>
    <property type="evidence" value="ECO:0007669"/>
    <property type="project" value="TreeGrafter"/>
</dbReference>
<protein>
    <recommendedName>
        <fullName evidence="3">HAD family hydrolase</fullName>
    </recommendedName>
</protein>
<proteinExistence type="predicted"/>
<dbReference type="EMBL" id="MHSW01000031">
    <property type="protein sequence ID" value="OHA50680.1"/>
    <property type="molecule type" value="Genomic_DNA"/>
</dbReference>
<dbReference type="SFLD" id="SFLDG01129">
    <property type="entry name" value="C1.5:_HAD__Beta-PGM__Phosphata"/>
    <property type="match status" value="1"/>
</dbReference>
<gene>
    <name evidence="1" type="ORF">A3A97_02030</name>
</gene>
<dbReference type="GO" id="GO:0005829">
    <property type="term" value="C:cytosol"/>
    <property type="evidence" value="ECO:0007669"/>
    <property type="project" value="TreeGrafter"/>
</dbReference>
<dbReference type="Gene3D" id="3.40.50.1000">
    <property type="entry name" value="HAD superfamily/HAD-like"/>
    <property type="match status" value="1"/>
</dbReference>
<dbReference type="InterPro" id="IPR023198">
    <property type="entry name" value="PGP-like_dom2"/>
</dbReference>
<dbReference type="InterPro" id="IPR023214">
    <property type="entry name" value="HAD_sf"/>
</dbReference>
<dbReference type="PANTHER" id="PTHR43434:SF1">
    <property type="entry name" value="PHOSPHOGLYCOLATE PHOSPHATASE"/>
    <property type="match status" value="1"/>
</dbReference>
<dbReference type="Gene3D" id="1.10.150.240">
    <property type="entry name" value="Putative phosphatase, domain 2"/>
    <property type="match status" value="1"/>
</dbReference>
<dbReference type="GO" id="GO:0006281">
    <property type="term" value="P:DNA repair"/>
    <property type="evidence" value="ECO:0007669"/>
    <property type="project" value="TreeGrafter"/>
</dbReference>
<dbReference type="InterPro" id="IPR036412">
    <property type="entry name" value="HAD-like_sf"/>
</dbReference>
<dbReference type="SFLD" id="SFLDS00003">
    <property type="entry name" value="Haloacid_Dehalogenase"/>
    <property type="match status" value="1"/>
</dbReference>
<dbReference type="InterPro" id="IPR006439">
    <property type="entry name" value="HAD-SF_hydro_IA"/>
</dbReference>
<dbReference type="Pfam" id="PF13419">
    <property type="entry name" value="HAD_2"/>
    <property type="match status" value="1"/>
</dbReference>
<dbReference type="PANTHER" id="PTHR43434">
    <property type="entry name" value="PHOSPHOGLYCOLATE PHOSPHATASE"/>
    <property type="match status" value="1"/>
</dbReference>
<dbReference type="InterPro" id="IPR050155">
    <property type="entry name" value="HAD-like_hydrolase_sf"/>
</dbReference>
<evidence type="ECO:0000313" key="1">
    <source>
        <dbReference type="EMBL" id="OHA50680.1"/>
    </source>
</evidence>
<sequence>MTYWALIWDLDGTIIDSGRDGLARFFIVARERGLPITAEMEQKVMSMWGQNPRELITSSWSKENVEAFYADWVAYDAAHPHKLLEGADSLIQELAAWKFYQAISTSRSRKTTLTQLDHNKLTDCFNRIVCSDDSPYKKPDPRSCEAIVEDLKAFDLGYPKGVLYIGDSLTDYELALALGVTPKLILAGSLSTKEEFLASGVPEESILESIQDLSDMLDADL</sequence>
<dbReference type="InterPro" id="IPR041492">
    <property type="entry name" value="HAD_2"/>
</dbReference>
<evidence type="ECO:0008006" key="3">
    <source>
        <dbReference type="Google" id="ProtNLM"/>
    </source>
</evidence>
<accession>A0A1G2PQQ6</accession>
<comment type="caution">
    <text evidence="1">The sequence shown here is derived from an EMBL/GenBank/DDBJ whole genome shotgun (WGS) entry which is preliminary data.</text>
</comment>
<name>A0A1G2PQQ6_9BACT</name>
<dbReference type="AlphaFoldDB" id="A0A1G2PQQ6"/>
<evidence type="ECO:0000313" key="2">
    <source>
        <dbReference type="Proteomes" id="UP000176951"/>
    </source>
</evidence>
<dbReference type="NCBIfam" id="TIGR01549">
    <property type="entry name" value="HAD-SF-IA-v1"/>
    <property type="match status" value="1"/>
</dbReference>
<reference evidence="1 2" key="1">
    <citation type="journal article" date="2016" name="Nat. Commun.">
        <title>Thousands of microbial genomes shed light on interconnected biogeochemical processes in an aquifer system.</title>
        <authorList>
            <person name="Anantharaman K."/>
            <person name="Brown C.T."/>
            <person name="Hug L.A."/>
            <person name="Sharon I."/>
            <person name="Castelle C.J."/>
            <person name="Probst A.J."/>
            <person name="Thomas B.C."/>
            <person name="Singh A."/>
            <person name="Wilkins M.J."/>
            <person name="Karaoz U."/>
            <person name="Brodie E.L."/>
            <person name="Williams K.H."/>
            <person name="Hubbard S.S."/>
            <person name="Banfield J.F."/>
        </authorList>
    </citation>
    <scope>NUCLEOTIDE SEQUENCE [LARGE SCALE GENOMIC DNA]</scope>
</reference>
<dbReference type="Proteomes" id="UP000176951">
    <property type="component" value="Unassembled WGS sequence"/>
</dbReference>
<organism evidence="1 2">
    <name type="scientific">Candidatus Terrybacteria bacterium RIFCSPLOWO2_01_FULL_40_23</name>
    <dbReference type="NCBI Taxonomy" id="1802366"/>
    <lineage>
        <taxon>Bacteria</taxon>
        <taxon>Candidatus Terryibacteriota</taxon>
    </lineage>
</organism>